<name>A0A193LIR4_9GAMM</name>
<proteinExistence type="predicted"/>
<accession>A0A193LIR4</accession>
<evidence type="ECO:0000313" key="1">
    <source>
        <dbReference type="EMBL" id="ANO52333.1"/>
    </source>
</evidence>
<reference evidence="1 2" key="1">
    <citation type="submission" date="2016-06" db="EMBL/GenBank/DDBJ databases">
        <title>Complete genome sequence of a deep-branching marine Gamma Proteobacterium Woeseia oceani type strain XK5.</title>
        <authorList>
            <person name="Mu D."/>
            <person name="Du Z."/>
        </authorList>
    </citation>
    <scope>NUCLEOTIDE SEQUENCE [LARGE SCALE GENOMIC DNA]</scope>
    <source>
        <strain evidence="1 2">XK5</strain>
    </source>
</reference>
<dbReference type="EMBL" id="CP016268">
    <property type="protein sequence ID" value="ANO52333.1"/>
    <property type="molecule type" value="Genomic_DNA"/>
</dbReference>
<protein>
    <submittedName>
        <fullName evidence="1">Uncharacterized protein</fullName>
    </submittedName>
</protein>
<evidence type="ECO:0000313" key="2">
    <source>
        <dbReference type="Proteomes" id="UP000092695"/>
    </source>
</evidence>
<dbReference type="KEGG" id="woc:BA177_15085"/>
<organism evidence="1 2">
    <name type="scientific">Woeseia oceani</name>
    <dbReference type="NCBI Taxonomy" id="1548547"/>
    <lineage>
        <taxon>Bacteria</taxon>
        <taxon>Pseudomonadati</taxon>
        <taxon>Pseudomonadota</taxon>
        <taxon>Gammaproteobacteria</taxon>
        <taxon>Woeseiales</taxon>
        <taxon>Woeseiaceae</taxon>
        <taxon>Woeseia</taxon>
    </lineage>
</organism>
<sequence length="120" mass="13110">MIATQIYSDDGGYLSDGSESFIELPTSSSIQVMFIAYCADFEKDNPQYSDTFSLIDLPPELASVARKISDYEAAHPGQDTMVASQVALWLVQGVSATEIKDKFSFDENELKAARTILGAN</sequence>
<dbReference type="AlphaFoldDB" id="A0A193LIR4"/>
<gene>
    <name evidence="1" type="ORF">BA177_15085</name>
</gene>
<keyword evidence="2" id="KW-1185">Reference proteome</keyword>
<dbReference type="Proteomes" id="UP000092695">
    <property type="component" value="Chromosome"/>
</dbReference>